<evidence type="ECO:0000259" key="2">
    <source>
        <dbReference type="Pfam" id="PF10110"/>
    </source>
</evidence>
<dbReference type="InterPro" id="IPR018476">
    <property type="entry name" value="GlyceroP-diester-Pdiesterase_M"/>
</dbReference>
<dbReference type="EMBL" id="AMCI01007226">
    <property type="protein sequence ID" value="EJW92982.1"/>
    <property type="molecule type" value="Genomic_DNA"/>
</dbReference>
<feature type="domain" description="Glycerophosphoryl diester phosphodiesterase membrane" evidence="2">
    <location>
        <begin position="2"/>
        <end position="92"/>
    </location>
</feature>
<protein>
    <submittedName>
        <fullName evidence="3">Glycerophosphoryl diester phosphodiesterase, membrane domain protein</fullName>
    </submittedName>
</protein>
<sequence>TYIIASLLVSVSVIIGLALFILPGIYIIIRLQFFLPFITEENCGAIESLKRSWEITRGAELPLFIFLACVIGFLSLGLILLIVGVFVTIPLISLAYANLFRKLNRPFPDLILTLS</sequence>
<keyword evidence="1" id="KW-0812">Transmembrane</keyword>
<accession>J9FTT8</accession>
<keyword evidence="1" id="KW-0472">Membrane</keyword>
<name>J9FTT8_9ZZZZ</name>
<reference evidence="3" key="1">
    <citation type="journal article" date="2012" name="PLoS ONE">
        <title>Gene sets for utilization of primary and secondary nutrition supplies in the distal gut of endangered iberian lynx.</title>
        <authorList>
            <person name="Alcaide M."/>
            <person name="Messina E."/>
            <person name="Richter M."/>
            <person name="Bargiela R."/>
            <person name="Peplies J."/>
            <person name="Huws S.A."/>
            <person name="Newbold C.J."/>
            <person name="Golyshin P.N."/>
            <person name="Simon M.A."/>
            <person name="Lopez G."/>
            <person name="Yakimov M.M."/>
            <person name="Ferrer M."/>
        </authorList>
    </citation>
    <scope>NUCLEOTIDE SEQUENCE</scope>
</reference>
<comment type="caution">
    <text evidence="3">The sequence shown here is derived from an EMBL/GenBank/DDBJ whole genome shotgun (WGS) entry which is preliminary data.</text>
</comment>
<dbReference type="Pfam" id="PF10110">
    <property type="entry name" value="GPDPase_memb"/>
    <property type="match status" value="1"/>
</dbReference>
<feature type="transmembrane region" description="Helical" evidence="1">
    <location>
        <begin position="7"/>
        <end position="29"/>
    </location>
</feature>
<proteinExistence type="predicted"/>
<organism evidence="3">
    <name type="scientific">gut metagenome</name>
    <dbReference type="NCBI Taxonomy" id="749906"/>
    <lineage>
        <taxon>unclassified sequences</taxon>
        <taxon>metagenomes</taxon>
        <taxon>organismal metagenomes</taxon>
    </lineage>
</organism>
<dbReference type="AlphaFoldDB" id="J9FTT8"/>
<gene>
    <name evidence="3" type="ORF">EVA_18910</name>
</gene>
<keyword evidence="1" id="KW-1133">Transmembrane helix</keyword>
<evidence type="ECO:0000313" key="3">
    <source>
        <dbReference type="EMBL" id="EJW92982.1"/>
    </source>
</evidence>
<feature type="transmembrane region" description="Helical" evidence="1">
    <location>
        <begin position="63"/>
        <end position="96"/>
    </location>
</feature>
<feature type="non-terminal residue" evidence="3">
    <location>
        <position position="1"/>
    </location>
</feature>
<evidence type="ECO:0000256" key="1">
    <source>
        <dbReference type="SAM" id="Phobius"/>
    </source>
</evidence>